<dbReference type="GO" id="GO:0003755">
    <property type="term" value="F:peptidyl-prolyl cis-trans isomerase activity"/>
    <property type="evidence" value="ECO:0007669"/>
    <property type="project" value="InterPro"/>
</dbReference>
<dbReference type="AlphaFoldDB" id="A0A4Y6Q2N5"/>
<evidence type="ECO:0000313" key="3">
    <source>
        <dbReference type="Proteomes" id="UP000315995"/>
    </source>
</evidence>
<dbReference type="InterPro" id="IPR029000">
    <property type="entry name" value="Cyclophilin-like_dom_sf"/>
</dbReference>
<dbReference type="PANTHER" id="PTHR45625">
    <property type="entry name" value="PEPTIDYL-PROLYL CIS-TRANS ISOMERASE-RELATED"/>
    <property type="match status" value="1"/>
</dbReference>
<dbReference type="InterPro" id="IPR002130">
    <property type="entry name" value="Cyclophilin-type_PPIase_dom"/>
</dbReference>
<sequence length="200" mass="22581">MDPSKLDEKAPETFKAKFETTKGDFVIEFRRDWAPNGADRAYNLIKSGYYDGIAFFRVMPNFMAQFGIHNHPKVNEAWKEATIEADPVKKSNTRGFVSFAQRSKAPERPGMRPKSDPTTRTTHMFINYGDNSALDQQDFTPVGKVVEGMEVVDKLYSGYGGGPPTGPNQKLAMEEGLPYLKKNFPRLDYIEDASVVEQEQ</sequence>
<feature type="domain" description="PPIase cyclophilin-type" evidence="1">
    <location>
        <begin position="23"/>
        <end position="155"/>
    </location>
</feature>
<protein>
    <submittedName>
        <fullName evidence="2">Peptidylprolyl isomerase</fullName>
    </submittedName>
</protein>
<evidence type="ECO:0000259" key="1">
    <source>
        <dbReference type="PROSITE" id="PS50072"/>
    </source>
</evidence>
<dbReference type="Pfam" id="PF00160">
    <property type="entry name" value="Pro_isomerase"/>
    <property type="match status" value="1"/>
</dbReference>
<keyword evidence="2" id="KW-0413">Isomerase</keyword>
<gene>
    <name evidence="2" type="ORF">FIV42_06840</name>
</gene>
<dbReference type="PROSITE" id="PS50072">
    <property type="entry name" value="CSA_PPIASE_2"/>
    <property type="match status" value="1"/>
</dbReference>
<name>A0A4Y6Q2N5_PERCE</name>
<dbReference type="OrthoDB" id="9807797at2"/>
<dbReference type="Gene3D" id="2.40.100.10">
    <property type="entry name" value="Cyclophilin-like"/>
    <property type="match status" value="1"/>
</dbReference>
<proteinExistence type="predicted"/>
<dbReference type="PANTHER" id="PTHR45625:SF6">
    <property type="entry name" value="SPLICEOSOME-ASSOCIATED PROTEIN CWC27 HOMOLOG"/>
    <property type="match status" value="1"/>
</dbReference>
<dbReference type="EMBL" id="CP041186">
    <property type="protein sequence ID" value="QDG54851.1"/>
    <property type="molecule type" value="Genomic_DNA"/>
</dbReference>
<accession>A0A4Y6Q2N5</accession>
<dbReference type="InterPro" id="IPR044666">
    <property type="entry name" value="Cyclophilin_A-like"/>
</dbReference>
<reference evidence="2 3" key="1">
    <citation type="submission" date="2019-06" db="EMBL/GenBank/DDBJ databases">
        <title>Persicimonas caeni gen. nov., sp. nov., a predatory bacterium isolated from solar saltern.</title>
        <authorList>
            <person name="Wang S."/>
        </authorList>
    </citation>
    <scope>NUCLEOTIDE SEQUENCE [LARGE SCALE GENOMIC DNA]</scope>
    <source>
        <strain evidence="2 3">YN101</strain>
    </source>
</reference>
<organism evidence="2 3">
    <name type="scientific">Persicimonas caeni</name>
    <dbReference type="NCBI Taxonomy" id="2292766"/>
    <lineage>
        <taxon>Bacteria</taxon>
        <taxon>Deltaproteobacteria</taxon>
        <taxon>Bradymonadales</taxon>
        <taxon>Bradymonadaceae</taxon>
        <taxon>Persicimonas</taxon>
    </lineage>
</organism>
<accession>A0A5B8YHL1</accession>
<dbReference type="SUPFAM" id="SSF50891">
    <property type="entry name" value="Cyclophilin-like"/>
    <property type="match status" value="1"/>
</dbReference>
<keyword evidence="3" id="KW-1185">Reference proteome</keyword>
<dbReference type="Proteomes" id="UP000315995">
    <property type="component" value="Chromosome"/>
</dbReference>
<evidence type="ECO:0000313" key="2">
    <source>
        <dbReference type="EMBL" id="QDG54851.1"/>
    </source>
</evidence>